<accession>A0AAW6TRU3</accession>
<dbReference type="Gene3D" id="3.40.190.10">
    <property type="entry name" value="Periplasmic binding protein-like II"/>
    <property type="match status" value="2"/>
</dbReference>
<comment type="caution">
    <text evidence="1">The sequence shown here is derived from an EMBL/GenBank/DDBJ whole genome shotgun (WGS) entry which is preliminary data.</text>
</comment>
<evidence type="ECO:0000313" key="1">
    <source>
        <dbReference type="EMBL" id="MDI6447902.1"/>
    </source>
</evidence>
<dbReference type="SUPFAM" id="SSF53850">
    <property type="entry name" value="Periplasmic binding protein-like II"/>
    <property type="match status" value="1"/>
</dbReference>
<proteinExistence type="predicted"/>
<protein>
    <submittedName>
        <fullName evidence="1">TAXI family TRAP transporter solute-binding subunit</fullName>
    </submittedName>
</protein>
<dbReference type="PANTHER" id="PTHR42941">
    <property type="entry name" value="SLL1037 PROTEIN"/>
    <property type="match status" value="1"/>
</dbReference>
<gene>
    <name evidence="1" type="ORF">QJ522_02505</name>
</gene>
<sequence>MDQISRRRVVLLVACISFAGCRPRNVHFVTIGTGSVTGIYYPTGGAIARMVNRKATVYGIKATVESTGGSVYNINAVLRGDLDFGTVQSDRQYQAFHGLAEWADKGPQTDLRSVFSIHPESITLIASQGSGIRAIDDLRGKRVNLGNIGSGHLQNSRDVLAAAGLVEQDLNAEYVQAIEAPGLLQDGRIDAFFYTVGHPNSSIEEATFGRTRVRIVPIEGVTAERLLQTHVYYARSAISADYYPKAILDGDVATIGVKTTLVTSARVPENVVYAITKVVFENFEQFRQLHPAYKGLTRHNMLEGLSAPLHPGALRYYREAGLDEHLPPELLVNGERRPVASGDDRTHGH</sequence>
<dbReference type="Pfam" id="PF16868">
    <property type="entry name" value="NMT1_3"/>
    <property type="match status" value="1"/>
</dbReference>
<dbReference type="InterPro" id="IPR011852">
    <property type="entry name" value="TRAP_TAXI"/>
</dbReference>
<dbReference type="Proteomes" id="UP001431776">
    <property type="component" value="Unassembled WGS sequence"/>
</dbReference>
<dbReference type="PROSITE" id="PS51257">
    <property type="entry name" value="PROKAR_LIPOPROTEIN"/>
    <property type="match status" value="1"/>
</dbReference>
<keyword evidence="2" id="KW-1185">Reference proteome</keyword>
<name>A0AAW6TRU3_9BACT</name>
<organism evidence="1 2">
    <name type="scientific">Anaerobaca lacustris</name>
    <dbReference type="NCBI Taxonomy" id="3044600"/>
    <lineage>
        <taxon>Bacteria</taxon>
        <taxon>Pseudomonadati</taxon>
        <taxon>Planctomycetota</taxon>
        <taxon>Phycisphaerae</taxon>
        <taxon>Sedimentisphaerales</taxon>
        <taxon>Anaerobacaceae</taxon>
        <taxon>Anaerobaca</taxon>
    </lineage>
</organism>
<evidence type="ECO:0000313" key="2">
    <source>
        <dbReference type="Proteomes" id="UP001431776"/>
    </source>
</evidence>
<dbReference type="NCBIfam" id="TIGR02122">
    <property type="entry name" value="TRAP_TAXI"/>
    <property type="match status" value="1"/>
</dbReference>
<reference evidence="1" key="1">
    <citation type="submission" date="2023-05" db="EMBL/GenBank/DDBJ databases">
        <title>Anaerotaeda fermentans gen. nov., sp. nov., a novel anaerobic planctomycete of the new family within the order Sedimentisphaerales isolated from Taman Peninsula, Russia.</title>
        <authorList>
            <person name="Khomyakova M.A."/>
            <person name="Merkel A.Y."/>
            <person name="Slobodkin A.I."/>
        </authorList>
    </citation>
    <scope>NUCLEOTIDE SEQUENCE</scope>
    <source>
        <strain evidence="1">M17dextr</strain>
    </source>
</reference>
<dbReference type="RefSeq" id="WP_349243313.1">
    <property type="nucleotide sequence ID" value="NZ_JASCXX010000002.1"/>
</dbReference>
<dbReference type="AlphaFoldDB" id="A0AAW6TRU3"/>
<dbReference type="PANTHER" id="PTHR42941:SF1">
    <property type="entry name" value="SLL1037 PROTEIN"/>
    <property type="match status" value="1"/>
</dbReference>
<dbReference type="CDD" id="cd13568">
    <property type="entry name" value="PBP2_TAXI_TRAP_like_3"/>
    <property type="match status" value="1"/>
</dbReference>
<dbReference type="EMBL" id="JASCXX010000002">
    <property type="protein sequence ID" value="MDI6447902.1"/>
    <property type="molecule type" value="Genomic_DNA"/>
</dbReference>